<name>A0AA87ZSZ3_FICCA</name>
<accession>A0AA87ZSZ3</accession>
<protein>
    <submittedName>
        <fullName evidence="1">Uncharacterized protein</fullName>
    </submittedName>
</protein>
<dbReference type="Proteomes" id="UP001187192">
    <property type="component" value="Unassembled WGS sequence"/>
</dbReference>
<dbReference type="Gramene" id="FCD_00007462-RA">
    <property type="protein sequence ID" value="FCD_00007462-RA:cds"/>
    <property type="gene ID" value="FCD_00007462"/>
</dbReference>
<proteinExistence type="predicted"/>
<dbReference type="EMBL" id="BTGU01000009">
    <property type="protein sequence ID" value="GMN39487.1"/>
    <property type="molecule type" value="Genomic_DNA"/>
</dbReference>
<organism evidence="1 2">
    <name type="scientific">Ficus carica</name>
    <name type="common">Common fig</name>
    <dbReference type="NCBI Taxonomy" id="3494"/>
    <lineage>
        <taxon>Eukaryota</taxon>
        <taxon>Viridiplantae</taxon>
        <taxon>Streptophyta</taxon>
        <taxon>Embryophyta</taxon>
        <taxon>Tracheophyta</taxon>
        <taxon>Spermatophyta</taxon>
        <taxon>Magnoliopsida</taxon>
        <taxon>eudicotyledons</taxon>
        <taxon>Gunneridae</taxon>
        <taxon>Pentapetalae</taxon>
        <taxon>rosids</taxon>
        <taxon>fabids</taxon>
        <taxon>Rosales</taxon>
        <taxon>Moraceae</taxon>
        <taxon>Ficeae</taxon>
        <taxon>Ficus</taxon>
    </lineage>
</organism>
<evidence type="ECO:0000313" key="2">
    <source>
        <dbReference type="Proteomes" id="UP001187192"/>
    </source>
</evidence>
<evidence type="ECO:0000313" key="1">
    <source>
        <dbReference type="EMBL" id="GMN39487.1"/>
    </source>
</evidence>
<reference evidence="1" key="1">
    <citation type="submission" date="2023-07" db="EMBL/GenBank/DDBJ databases">
        <title>draft genome sequence of fig (Ficus carica).</title>
        <authorList>
            <person name="Takahashi T."/>
            <person name="Nishimura K."/>
        </authorList>
    </citation>
    <scope>NUCLEOTIDE SEQUENCE</scope>
</reference>
<dbReference type="AlphaFoldDB" id="A0AA87ZSZ3"/>
<sequence>MRKIRISASENRLQNDYLIGSLLEGPKSHHREPFFPIEGHGLDAFVADADPFVRVLDRDVERKVEKGFAVSTDEPKEAAVTEIWTSLGKPKIMRKMTRTRERIMLPKTSWRSVQRDLCLRGGCSVGGTTSFVY</sequence>
<comment type="caution">
    <text evidence="1">The sequence shown here is derived from an EMBL/GenBank/DDBJ whole genome shotgun (WGS) entry which is preliminary data.</text>
</comment>
<gene>
    <name evidence="1" type="ORF">TIFTF001_008705</name>
</gene>
<keyword evidence="2" id="KW-1185">Reference proteome</keyword>